<evidence type="ECO:0000313" key="4">
    <source>
        <dbReference type="Proteomes" id="UP000245073"/>
    </source>
</evidence>
<keyword evidence="1" id="KW-0677">Repeat</keyword>
<protein>
    <recommendedName>
        <fullName evidence="2">Teneurin-like YD-shell domain-containing protein</fullName>
    </recommendedName>
</protein>
<evidence type="ECO:0000259" key="2">
    <source>
        <dbReference type="Pfam" id="PF25023"/>
    </source>
</evidence>
<dbReference type="NCBIfam" id="TIGR03696">
    <property type="entry name" value="Rhs_assc_core"/>
    <property type="match status" value="1"/>
</dbReference>
<dbReference type="InterPro" id="IPR050708">
    <property type="entry name" value="T6SS_VgrG/RHS"/>
</dbReference>
<dbReference type="Pfam" id="PF25023">
    <property type="entry name" value="TEN_YD-shell"/>
    <property type="match status" value="2"/>
</dbReference>
<accession>A0A2T9JYS4</accession>
<reference evidence="3 4" key="1">
    <citation type="submission" date="2018-04" db="EMBL/GenBank/DDBJ databases">
        <title>The genome sequence of Caulobacter sp. 744.</title>
        <authorList>
            <person name="Gao J."/>
            <person name="Sun J."/>
        </authorList>
    </citation>
    <scope>NUCLEOTIDE SEQUENCE [LARGE SCALE GENOMIC DNA]</scope>
    <source>
        <strain evidence="3 4">774</strain>
    </source>
</reference>
<sequence length="1154" mass="125869">MTSGANPAPAVITQLGLPGGYKIQYAYGAVSPQENYDQPERLLTVEYKNAAGALLDKTSYEYGDARFPTYVTAVKDKDDVVRWTASYDAEGRAISSSGPGGVDATSVAYGASGANYTRTVTNALGKQETYNFARSYTWMYDTKLVGTTGVASTNCPASATSLTYDANRFIASTTDEEGRLTTYVRDTAGRMTQVTEGSGTAAARTTNYTWNTTFNLPSKVIEPKLTTDYVYNTAGALTSLTQTDTSSYTVPYATNGRTRTWSYEWSATGQLLSIDGPLSGTVDKQSFTYNTNGFLQTATDAVGKVTTVTAWDWRGEPTTIVDPNGVSATLTYDVQGRVLTATMNPGAAQSHYQFTYSAMGDLTRMTLPGGGWLDYTYDAGRRLTKVENDRGETITLTPDALGAPTAMTVKASGGTITGQQSFAYDELGRLIRSVGAGSETTQFSYDKVSNEVGLVDARGKASSTAFDALDRVITKTDPESHSIRYAYEAGDGMVSHKDGRALETTMVVDGFGQTIMETSPDRGVRMYWYDAAGRMTKLIDGDGEETNFSFDGAGRPTGITVPGAAWETVSFGYDATAGGNKGQGRLTSITEESGSTAYVYDAQGRIIQDAKLIQGAAYTVGYAYDVNGKVTQVSLPSGRTVIYARASDGLVTGVSTKVSPTAASQALASSVSYQPFGPLKGLTYGNGLQLARTFDQNGWLSRTRVSATGVTRLDLSFDRNANGQLDGIADNAATGRSASFGYYDTGRLQYGVGPWGDHSYAYDGAGNRTDFRTVTGGNVAYQFALNSGTNNRVTEVQDTNGDVLRQLIYRDGGDLYEDAVTSGPVWQYYYNGRKRLVVVNKDGTDVSNYGYDFRGQRVWRSVFSPTSKTTHYVFDLQGHLLAEHDGNTGAVIKEYVWLDDAPLAVIDHSTGSAQIYYIHAGQLDEPQMMTDASKAKVWDAFVEPFGKAQVFGSTASLDLRLPGQWEQLESGFSQNWNRDYDPSLARYVQADPLGLAAGQSLYAYVDGRPTEYVDPDGLQRSLVRPLVPGSNPNMGPLTPYDLTDDDLLKMIGLPTSLERSVKKDRDKIRKDAEYKDYKRMCAPIMQRPDQDRCSYLGRRIKRSEQCIKMRISWDSRWGPGRHSISIIQEFVFQSRLKKEYNDNCTSNIKWCPIR</sequence>
<dbReference type="Pfam" id="PF05593">
    <property type="entry name" value="RHS_repeat"/>
    <property type="match status" value="1"/>
</dbReference>
<proteinExistence type="predicted"/>
<dbReference type="PANTHER" id="PTHR32305">
    <property type="match status" value="1"/>
</dbReference>
<dbReference type="InterPro" id="IPR022385">
    <property type="entry name" value="Rhs_assc_core"/>
</dbReference>
<feature type="domain" description="Teneurin-like YD-shell" evidence="2">
    <location>
        <begin position="254"/>
        <end position="389"/>
    </location>
</feature>
<dbReference type="InterPro" id="IPR006530">
    <property type="entry name" value="YD"/>
</dbReference>
<gene>
    <name evidence="3" type="ORF">DDF67_12675</name>
</gene>
<dbReference type="Proteomes" id="UP000245073">
    <property type="component" value="Unassembled WGS sequence"/>
</dbReference>
<dbReference type="PRINTS" id="PR00394">
    <property type="entry name" value="RHSPROTEIN"/>
</dbReference>
<dbReference type="OrthoDB" id="6057489at2"/>
<feature type="domain" description="Teneurin-like YD-shell" evidence="2">
    <location>
        <begin position="417"/>
        <end position="560"/>
    </location>
</feature>
<dbReference type="Gene3D" id="2.180.10.10">
    <property type="entry name" value="RHS repeat-associated core"/>
    <property type="match status" value="3"/>
</dbReference>
<dbReference type="EMBL" id="QDKQ01000044">
    <property type="protein sequence ID" value="PVM88847.1"/>
    <property type="molecule type" value="Genomic_DNA"/>
</dbReference>
<dbReference type="PANTHER" id="PTHR32305:SF15">
    <property type="entry name" value="PROTEIN RHSA-RELATED"/>
    <property type="match status" value="1"/>
</dbReference>
<organism evidence="3 4">
    <name type="scientific">Caulobacter endophyticus</name>
    <dbReference type="NCBI Taxonomy" id="2172652"/>
    <lineage>
        <taxon>Bacteria</taxon>
        <taxon>Pseudomonadati</taxon>
        <taxon>Pseudomonadota</taxon>
        <taxon>Alphaproteobacteria</taxon>
        <taxon>Caulobacterales</taxon>
        <taxon>Caulobacteraceae</taxon>
        <taxon>Caulobacter</taxon>
    </lineage>
</organism>
<dbReference type="InterPro" id="IPR031325">
    <property type="entry name" value="RHS_repeat"/>
</dbReference>
<keyword evidence="4" id="KW-1185">Reference proteome</keyword>
<comment type="caution">
    <text evidence="3">The sequence shown here is derived from an EMBL/GenBank/DDBJ whole genome shotgun (WGS) entry which is preliminary data.</text>
</comment>
<evidence type="ECO:0000256" key="1">
    <source>
        <dbReference type="ARBA" id="ARBA00022737"/>
    </source>
</evidence>
<dbReference type="AlphaFoldDB" id="A0A2T9JYS4"/>
<evidence type="ECO:0000313" key="3">
    <source>
        <dbReference type="EMBL" id="PVM88847.1"/>
    </source>
</evidence>
<name>A0A2T9JYS4_9CAUL</name>
<dbReference type="NCBIfam" id="TIGR01643">
    <property type="entry name" value="YD_repeat_2x"/>
    <property type="match status" value="3"/>
</dbReference>
<dbReference type="InterPro" id="IPR056823">
    <property type="entry name" value="TEN-like_YD-shell"/>
</dbReference>